<gene>
    <name evidence="1" type="ORF">TNCT_609011</name>
</gene>
<name>A0A8X6GRM0_TRICU</name>
<keyword evidence="2" id="KW-1185">Reference proteome</keyword>
<dbReference type="Proteomes" id="UP000887116">
    <property type="component" value="Unassembled WGS sequence"/>
</dbReference>
<dbReference type="AlphaFoldDB" id="A0A8X6GRM0"/>
<reference evidence="1" key="1">
    <citation type="submission" date="2020-07" db="EMBL/GenBank/DDBJ databases">
        <title>Multicomponent nature underlies the extraordinary mechanical properties of spider dragline silk.</title>
        <authorList>
            <person name="Kono N."/>
            <person name="Nakamura H."/>
            <person name="Mori M."/>
            <person name="Yoshida Y."/>
            <person name="Ohtoshi R."/>
            <person name="Malay A.D."/>
            <person name="Moran D.A.P."/>
            <person name="Tomita M."/>
            <person name="Numata K."/>
            <person name="Arakawa K."/>
        </authorList>
    </citation>
    <scope>NUCLEOTIDE SEQUENCE</scope>
</reference>
<comment type="caution">
    <text evidence="1">The sequence shown here is derived from an EMBL/GenBank/DDBJ whole genome shotgun (WGS) entry which is preliminary data.</text>
</comment>
<evidence type="ECO:0000313" key="2">
    <source>
        <dbReference type="Proteomes" id="UP000887116"/>
    </source>
</evidence>
<organism evidence="1 2">
    <name type="scientific">Trichonephila clavata</name>
    <name type="common">Joro spider</name>
    <name type="synonym">Nephila clavata</name>
    <dbReference type="NCBI Taxonomy" id="2740835"/>
    <lineage>
        <taxon>Eukaryota</taxon>
        <taxon>Metazoa</taxon>
        <taxon>Ecdysozoa</taxon>
        <taxon>Arthropoda</taxon>
        <taxon>Chelicerata</taxon>
        <taxon>Arachnida</taxon>
        <taxon>Araneae</taxon>
        <taxon>Araneomorphae</taxon>
        <taxon>Entelegynae</taxon>
        <taxon>Araneoidea</taxon>
        <taxon>Nephilidae</taxon>
        <taxon>Trichonephila</taxon>
    </lineage>
</organism>
<evidence type="ECO:0000313" key="1">
    <source>
        <dbReference type="EMBL" id="GFR09718.1"/>
    </source>
</evidence>
<dbReference type="EMBL" id="BMAO01036309">
    <property type="protein sequence ID" value="GFR09718.1"/>
    <property type="molecule type" value="Genomic_DNA"/>
</dbReference>
<proteinExistence type="predicted"/>
<sequence>MLARGRKFFENENLHLFESTLLHFNRVMKSDDPQGIGEALRKKSSTKWLRMNVSLKILRSIMLVTSFSMDWPDLDKMNIIQHLHYQFFTLLTSGCGVTLAL</sequence>
<protein>
    <submittedName>
        <fullName evidence="1">Uncharacterized protein</fullName>
    </submittedName>
</protein>
<accession>A0A8X6GRM0</accession>